<evidence type="ECO:0000256" key="1">
    <source>
        <dbReference type="SAM" id="MobiDB-lite"/>
    </source>
</evidence>
<dbReference type="EMBL" id="RCSX01000014">
    <property type="protein sequence ID" value="KAF7926418.1"/>
    <property type="molecule type" value="Genomic_DNA"/>
</dbReference>
<accession>A0ABQ7IKX1</accession>
<dbReference type="RefSeq" id="XP_038809581.1">
    <property type="nucleotide sequence ID" value="XM_038954336.1"/>
</dbReference>
<sequence>MPPRRIQPRRGQTLDENLGPNQQLQQESCSTPNTEDEEMESNQPDPLASPPPGLSRQDIMMNSIREMLEPRTRSRSRHRTRVTVGRATESNPSEPHLQQRDASENPAGIFPSVEIRDGSVASLASKTRLSARVKDPETLDDGVNPSFEVWTLLVEG</sequence>
<reference evidence="2 3" key="1">
    <citation type="journal article" date="2020" name="Genome Biol. Evol.">
        <title>Comparative genomics of Sclerotiniaceae.</title>
        <authorList>
            <person name="Valero Jimenez C.A."/>
            <person name="Steentjes M."/>
            <person name="Scholten O.E."/>
            <person name="Van Kan J.A.L."/>
        </authorList>
    </citation>
    <scope>NUCLEOTIDE SEQUENCE [LARGE SCALE GENOMIC DNA]</scope>
    <source>
        <strain evidence="2 3">B1</strain>
    </source>
</reference>
<dbReference type="Proteomes" id="UP000783213">
    <property type="component" value="Unassembled WGS sequence"/>
</dbReference>
<feature type="region of interest" description="Disordered" evidence="1">
    <location>
        <begin position="1"/>
        <end position="110"/>
    </location>
</feature>
<name>A0ABQ7IKX1_9HELO</name>
<comment type="caution">
    <text evidence="2">The sequence shown here is derived from an EMBL/GenBank/DDBJ whole genome shotgun (WGS) entry which is preliminary data.</text>
</comment>
<proteinExistence type="predicted"/>
<keyword evidence="3" id="KW-1185">Reference proteome</keyword>
<organism evidence="2 3">
    <name type="scientific">Botrytis deweyae</name>
    <dbReference type="NCBI Taxonomy" id="2478750"/>
    <lineage>
        <taxon>Eukaryota</taxon>
        <taxon>Fungi</taxon>
        <taxon>Dikarya</taxon>
        <taxon>Ascomycota</taxon>
        <taxon>Pezizomycotina</taxon>
        <taxon>Leotiomycetes</taxon>
        <taxon>Helotiales</taxon>
        <taxon>Sclerotiniaceae</taxon>
        <taxon>Botrytis</taxon>
    </lineage>
</organism>
<evidence type="ECO:0000313" key="2">
    <source>
        <dbReference type="EMBL" id="KAF7926418.1"/>
    </source>
</evidence>
<evidence type="ECO:0000313" key="3">
    <source>
        <dbReference type="Proteomes" id="UP000783213"/>
    </source>
</evidence>
<gene>
    <name evidence="2" type="ORF">EAE98_006713</name>
</gene>
<feature type="compositionally biased region" description="Polar residues" evidence="1">
    <location>
        <begin position="19"/>
        <end position="33"/>
    </location>
</feature>
<protein>
    <submittedName>
        <fullName evidence="2">Uncharacterized protein</fullName>
    </submittedName>
</protein>
<dbReference type="GeneID" id="62233487"/>